<dbReference type="GO" id="GO:0004674">
    <property type="term" value="F:protein serine/threonine kinase activity"/>
    <property type="evidence" value="ECO:0007669"/>
    <property type="project" value="UniProtKB-EC"/>
</dbReference>
<keyword evidence="3 7" id="KW-0418">Kinase</keyword>
<dbReference type="InterPro" id="IPR011009">
    <property type="entry name" value="Kinase-like_dom_sf"/>
</dbReference>
<dbReference type="InterPro" id="IPR017441">
    <property type="entry name" value="Protein_kinase_ATP_BS"/>
</dbReference>
<feature type="binding site" evidence="5">
    <location>
        <position position="45"/>
    </location>
    <ligand>
        <name>ATP</name>
        <dbReference type="ChEBI" id="CHEBI:30616"/>
    </ligand>
</feature>
<accession>A0ABU3LNG5</accession>
<dbReference type="EMBL" id="JAVTLL010000005">
    <property type="protein sequence ID" value="MDT7840771.1"/>
    <property type="molecule type" value="Genomic_DNA"/>
</dbReference>
<evidence type="ECO:0000313" key="8">
    <source>
        <dbReference type="Proteomes" id="UP001257948"/>
    </source>
</evidence>
<dbReference type="InterPro" id="IPR008271">
    <property type="entry name" value="Ser/Thr_kinase_AS"/>
</dbReference>
<dbReference type="CDD" id="cd14014">
    <property type="entry name" value="STKc_PknB_like"/>
    <property type="match status" value="1"/>
</dbReference>
<dbReference type="InterPro" id="IPR000719">
    <property type="entry name" value="Prot_kinase_dom"/>
</dbReference>
<comment type="caution">
    <text evidence="7">The sequence shown here is derived from an EMBL/GenBank/DDBJ whole genome shotgun (WGS) entry which is preliminary data.</text>
</comment>
<keyword evidence="4 5" id="KW-0067">ATP-binding</keyword>
<evidence type="ECO:0000313" key="7">
    <source>
        <dbReference type="EMBL" id="MDT7840771.1"/>
    </source>
</evidence>
<evidence type="ECO:0000259" key="6">
    <source>
        <dbReference type="PROSITE" id="PS50011"/>
    </source>
</evidence>
<organism evidence="7 8">
    <name type="scientific">Streptomyces justiciae</name>
    <dbReference type="NCBI Taxonomy" id="2780140"/>
    <lineage>
        <taxon>Bacteria</taxon>
        <taxon>Bacillati</taxon>
        <taxon>Actinomycetota</taxon>
        <taxon>Actinomycetes</taxon>
        <taxon>Kitasatosporales</taxon>
        <taxon>Streptomycetaceae</taxon>
        <taxon>Streptomyces</taxon>
    </lineage>
</organism>
<evidence type="ECO:0000256" key="5">
    <source>
        <dbReference type="PROSITE-ProRule" id="PRU10141"/>
    </source>
</evidence>
<keyword evidence="1 7" id="KW-0808">Transferase</keyword>
<dbReference type="PROSITE" id="PS00108">
    <property type="entry name" value="PROTEIN_KINASE_ST"/>
    <property type="match status" value="1"/>
</dbReference>
<dbReference type="Gene3D" id="1.10.510.10">
    <property type="entry name" value="Transferase(Phosphotransferase) domain 1"/>
    <property type="match status" value="1"/>
</dbReference>
<feature type="domain" description="Protein kinase" evidence="6">
    <location>
        <begin position="17"/>
        <end position="200"/>
    </location>
</feature>
<evidence type="ECO:0000256" key="1">
    <source>
        <dbReference type="ARBA" id="ARBA00022679"/>
    </source>
</evidence>
<dbReference type="Proteomes" id="UP001257948">
    <property type="component" value="Unassembled WGS sequence"/>
</dbReference>
<dbReference type="SMART" id="SM00220">
    <property type="entry name" value="S_TKc"/>
    <property type="match status" value="1"/>
</dbReference>
<protein>
    <submittedName>
        <fullName evidence="7">Serine/threonine-protein kinase</fullName>
        <ecNumber evidence="7">2.7.11.1</ecNumber>
    </submittedName>
</protein>
<sequence>MGPARLRAEDPVSIGDFKILGRLGAGGFGTVYLGLTPGGRKVAVKTVHRHVADSEGFRARFRREVEALRRAGGFFTAPLVDADPTAELPWLATEYVPGPDLGTVVTRGGPLAPEALWRLGAGLCEALATLHGAGLVHRDLKPSNVLLVPDGPRVIDFGMASLADATRLTVTHEAAGTPGYVAPNSCAACAASAPRRTSSP</sequence>
<proteinExistence type="predicted"/>
<reference evidence="8" key="1">
    <citation type="submission" date="2023-07" db="EMBL/GenBank/DDBJ databases">
        <title>Draft genome sequence of the endophytic actinobacterium Streptomyces justiciae WPN32, a potential antibiotic producer.</title>
        <authorList>
            <person name="Yasawong M."/>
            <person name="Pana W."/>
            <person name="Ganta P."/>
            <person name="Santapan N."/>
            <person name="Songngamsuk T."/>
            <person name="Phatcharaharikarn M."/>
            <person name="Kerdtoob S."/>
            <person name="Nantapong N."/>
        </authorList>
    </citation>
    <scope>NUCLEOTIDE SEQUENCE [LARGE SCALE GENOMIC DNA]</scope>
    <source>
        <strain evidence="8">WPN32</strain>
    </source>
</reference>
<gene>
    <name evidence="7" type="ORF">RQC66_08500</name>
</gene>
<dbReference type="PROSITE" id="PS00107">
    <property type="entry name" value="PROTEIN_KINASE_ATP"/>
    <property type="match status" value="1"/>
</dbReference>
<dbReference type="PROSITE" id="PS50011">
    <property type="entry name" value="PROTEIN_KINASE_DOM"/>
    <property type="match status" value="1"/>
</dbReference>
<dbReference type="PANTHER" id="PTHR43289">
    <property type="entry name" value="MITOGEN-ACTIVATED PROTEIN KINASE KINASE KINASE 20-RELATED"/>
    <property type="match status" value="1"/>
</dbReference>
<keyword evidence="2 5" id="KW-0547">Nucleotide-binding</keyword>
<dbReference type="RefSeq" id="WP_314199500.1">
    <property type="nucleotide sequence ID" value="NZ_JAVTLL010000005.1"/>
</dbReference>
<dbReference type="EC" id="2.7.11.1" evidence="7"/>
<evidence type="ECO:0000256" key="3">
    <source>
        <dbReference type="ARBA" id="ARBA00022777"/>
    </source>
</evidence>
<evidence type="ECO:0000256" key="4">
    <source>
        <dbReference type="ARBA" id="ARBA00022840"/>
    </source>
</evidence>
<dbReference type="PANTHER" id="PTHR43289:SF34">
    <property type="entry name" value="SERINE_THREONINE-PROTEIN KINASE YBDM-RELATED"/>
    <property type="match status" value="1"/>
</dbReference>
<evidence type="ECO:0000256" key="2">
    <source>
        <dbReference type="ARBA" id="ARBA00022741"/>
    </source>
</evidence>
<dbReference type="Pfam" id="PF00069">
    <property type="entry name" value="Pkinase"/>
    <property type="match status" value="1"/>
</dbReference>
<dbReference type="SUPFAM" id="SSF56112">
    <property type="entry name" value="Protein kinase-like (PK-like)"/>
    <property type="match status" value="1"/>
</dbReference>
<name>A0ABU3LNG5_9ACTN</name>
<keyword evidence="8" id="KW-1185">Reference proteome</keyword>